<dbReference type="EMBL" id="SZON01001421">
    <property type="protein sequence ID" value="TKI91171.1"/>
    <property type="molecule type" value="Genomic_DNA"/>
</dbReference>
<sequence>MAVYRPVHVSFWQDSFVLDLTPEEKYFYLYLMTNSKTS</sequence>
<accession>A0A4U3ATL6</accession>
<dbReference type="Proteomes" id="UP000305222">
    <property type="component" value="Unassembled WGS sequence"/>
</dbReference>
<evidence type="ECO:0000313" key="1">
    <source>
        <dbReference type="EMBL" id="TKI91171.1"/>
    </source>
</evidence>
<gene>
    <name evidence="1" type="ORF">FC699_22555</name>
</gene>
<proteinExistence type="predicted"/>
<protein>
    <submittedName>
        <fullName evidence="1">Replication protein</fullName>
    </submittedName>
</protein>
<feature type="non-terminal residue" evidence="1">
    <location>
        <position position="38"/>
    </location>
</feature>
<evidence type="ECO:0000313" key="2">
    <source>
        <dbReference type="Proteomes" id="UP000305222"/>
    </source>
</evidence>
<name>A0A4U3ATL6_9BACI</name>
<comment type="caution">
    <text evidence="1">The sequence shown here is derived from an EMBL/GenBank/DDBJ whole genome shotgun (WGS) entry which is preliminary data.</text>
</comment>
<reference evidence="1 2" key="1">
    <citation type="journal article" date="2019" name="Environ. Microbiol.">
        <title>An active ?-lactamase is a part of an orchestrated cell wall stress resistance network of Bacillus subtilis and related rhizosphere species.</title>
        <authorList>
            <person name="Bucher T."/>
            <person name="Keren-Paz A."/>
            <person name="Hausser J."/>
            <person name="Olender T."/>
            <person name="Cytryn E."/>
            <person name="Kolodkin-Gal I."/>
        </authorList>
    </citation>
    <scope>NUCLEOTIDE SEQUENCE [LARGE SCALE GENOMIC DNA]</scope>
    <source>
        <strain evidence="1 2">I5</strain>
    </source>
</reference>
<dbReference type="AlphaFoldDB" id="A0A4U3ATL6"/>
<organism evidence="1 2">
    <name type="scientific">Bacillus wiedmannii</name>
    <dbReference type="NCBI Taxonomy" id="1890302"/>
    <lineage>
        <taxon>Bacteria</taxon>
        <taxon>Bacillati</taxon>
        <taxon>Bacillota</taxon>
        <taxon>Bacilli</taxon>
        <taxon>Bacillales</taxon>
        <taxon>Bacillaceae</taxon>
        <taxon>Bacillus</taxon>
        <taxon>Bacillus cereus group</taxon>
    </lineage>
</organism>